<dbReference type="AlphaFoldDB" id="A0A9W6PXQ4"/>
<name>A0A9W6PXQ4_9ACTN</name>
<feature type="binding site" evidence="4">
    <location>
        <position position="90"/>
    </location>
    <ligand>
        <name>Zn(2+)</name>
        <dbReference type="ChEBI" id="CHEBI:29105"/>
    </ligand>
</feature>
<evidence type="ECO:0000256" key="3">
    <source>
        <dbReference type="ARBA" id="ARBA00022833"/>
    </source>
</evidence>
<dbReference type="PANTHER" id="PTHR34535">
    <property type="entry name" value="HYDROGENASE MATURATION FACTOR HYPA"/>
    <property type="match status" value="1"/>
</dbReference>
<keyword evidence="6" id="KW-1185">Reference proteome</keyword>
<dbReference type="GO" id="GO:0051604">
    <property type="term" value="P:protein maturation"/>
    <property type="evidence" value="ECO:0007669"/>
    <property type="project" value="InterPro"/>
</dbReference>
<keyword evidence="1 4" id="KW-0533">Nickel</keyword>
<proteinExistence type="inferred from homology"/>
<keyword evidence="3 4" id="KW-0862">Zinc</keyword>
<protein>
    <recommendedName>
        <fullName evidence="4">Hydrogenase maturation factor HypA</fullName>
    </recommendedName>
</protein>
<feature type="binding site" evidence="4">
    <location>
        <position position="69"/>
    </location>
    <ligand>
        <name>Zn(2+)</name>
        <dbReference type="ChEBI" id="CHEBI:29105"/>
    </ligand>
</feature>
<feature type="binding site" evidence="4">
    <location>
        <position position="72"/>
    </location>
    <ligand>
        <name>Zn(2+)</name>
        <dbReference type="ChEBI" id="CHEBI:29105"/>
    </ligand>
</feature>
<dbReference type="EMBL" id="BSRZ01000007">
    <property type="protein sequence ID" value="GLW64903.1"/>
    <property type="molecule type" value="Genomic_DNA"/>
</dbReference>
<dbReference type="HAMAP" id="MF_00213">
    <property type="entry name" value="HypA_HybF"/>
    <property type="match status" value="1"/>
</dbReference>
<comment type="caution">
    <text evidence="5">The sequence shown here is derived from an EMBL/GenBank/DDBJ whole genome shotgun (WGS) entry which is preliminary data.</text>
</comment>
<evidence type="ECO:0000256" key="4">
    <source>
        <dbReference type="HAMAP-Rule" id="MF_00213"/>
    </source>
</evidence>
<dbReference type="Gene3D" id="3.30.2320.80">
    <property type="match status" value="1"/>
</dbReference>
<dbReference type="InterPro" id="IPR000688">
    <property type="entry name" value="HypA/HybF"/>
</dbReference>
<feature type="binding site" evidence="4">
    <location>
        <position position="2"/>
    </location>
    <ligand>
        <name>Ni(2+)</name>
        <dbReference type="ChEBI" id="CHEBI:49786"/>
    </ligand>
</feature>
<dbReference type="GO" id="GO:0008270">
    <property type="term" value="F:zinc ion binding"/>
    <property type="evidence" value="ECO:0007669"/>
    <property type="project" value="UniProtKB-UniRule"/>
</dbReference>
<sequence>MHELGMCEAIVDAAVREARGRRVRGLRVRVGGHAVDPGVVEQGFRMAAAGTVAQDAALDLVVEPLTARCGGCGAESPVTDAARLVACPRCGGVDVEVAGHDDVVVESITLDGAGRGGS</sequence>
<dbReference type="Pfam" id="PF01155">
    <property type="entry name" value="HypA"/>
    <property type="match status" value="1"/>
</dbReference>
<dbReference type="RefSeq" id="WP_067911581.1">
    <property type="nucleotide sequence ID" value="NZ_BSRZ01000007.1"/>
</dbReference>
<dbReference type="PIRSF" id="PIRSF004761">
    <property type="entry name" value="Hydrgn_mat_HypA"/>
    <property type="match status" value="1"/>
</dbReference>
<evidence type="ECO:0000256" key="2">
    <source>
        <dbReference type="ARBA" id="ARBA00022723"/>
    </source>
</evidence>
<dbReference type="GO" id="GO:0016151">
    <property type="term" value="F:nickel cation binding"/>
    <property type="evidence" value="ECO:0007669"/>
    <property type="project" value="UniProtKB-UniRule"/>
</dbReference>
<reference evidence="5" key="1">
    <citation type="submission" date="2023-02" db="EMBL/GenBank/DDBJ databases">
        <title>Actinomadura rubrobrunea NBRC 14622.</title>
        <authorList>
            <person name="Ichikawa N."/>
            <person name="Sato H."/>
            <person name="Tonouchi N."/>
        </authorList>
    </citation>
    <scope>NUCLEOTIDE SEQUENCE</scope>
    <source>
        <strain evidence="5">NBRC 14622</strain>
    </source>
</reference>
<gene>
    <name evidence="4" type="primary">hypA</name>
    <name evidence="5" type="ORF">Arub01_31470</name>
</gene>
<keyword evidence="2 4" id="KW-0479">Metal-binding</keyword>
<organism evidence="5 6">
    <name type="scientific">Actinomadura rubrobrunea</name>
    <dbReference type="NCBI Taxonomy" id="115335"/>
    <lineage>
        <taxon>Bacteria</taxon>
        <taxon>Bacillati</taxon>
        <taxon>Actinomycetota</taxon>
        <taxon>Actinomycetes</taxon>
        <taxon>Streptosporangiales</taxon>
        <taxon>Thermomonosporaceae</taxon>
        <taxon>Actinomadura</taxon>
    </lineage>
</organism>
<evidence type="ECO:0000313" key="5">
    <source>
        <dbReference type="EMBL" id="GLW64903.1"/>
    </source>
</evidence>
<dbReference type="Proteomes" id="UP001165124">
    <property type="component" value="Unassembled WGS sequence"/>
</dbReference>
<evidence type="ECO:0000256" key="1">
    <source>
        <dbReference type="ARBA" id="ARBA00022596"/>
    </source>
</evidence>
<feature type="binding site" evidence="4">
    <location>
        <position position="87"/>
    </location>
    <ligand>
        <name>Zn(2+)</name>
        <dbReference type="ChEBI" id="CHEBI:29105"/>
    </ligand>
</feature>
<evidence type="ECO:0000313" key="6">
    <source>
        <dbReference type="Proteomes" id="UP001165124"/>
    </source>
</evidence>
<comment type="function">
    <text evidence="4">Involved in the maturation of [NiFe] hydrogenases. Required for nickel insertion into the metal center of the hydrogenase.</text>
</comment>
<dbReference type="PANTHER" id="PTHR34535:SF3">
    <property type="entry name" value="HYDROGENASE MATURATION FACTOR HYPA"/>
    <property type="match status" value="1"/>
</dbReference>
<accession>A0A9W6PXQ4</accession>
<comment type="similarity">
    <text evidence="4">Belongs to the HypA/HybF family.</text>
</comment>